<dbReference type="InterPro" id="IPR036138">
    <property type="entry name" value="PBP_dimer_sf"/>
</dbReference>
<dbReference type="Gene3D" id="3.30.1390.30">
    <property type="entry name" value="Penicillin-binding protein 2a, domain 3"/>
    <property type="match status" value="1"/>
</dbReference>
<dbReference type="PANTHER" id="PTHR30627:SF2">
    <property type="entry name" value="PEPTIDOGLYCAN D,D-TRANSPEPTIDASE MRDA"/>
    <property type="match status" value="1"/>
</dbReference>
<name>A0ABV9K9A0_9PORP</name>
<dbReference type="Pfam" id="PF03717">
    <property type="entry name" value="PBP_dimer"/>
    <property type="match status" value="1"/>
</dbReference>
<dbReference type="EMBL" id="JBHSGO010000215">
    <property type="protein sequence ID" value="MFC4666792.1"/>
    <property type="molecule type" value="Genomic_DNA"/>
</dbReference>
<feature type="domain" description="Penicillin-binding protein dimerisation" evidence="14">
    <location>
        <begin position="53"/>
        <end position="222"/>
    </location>
</feature>
<dbReference type="Pfam" id="PF00905">
    <property type="entry name" value="Transpeptidase"/>
    <property type="match status" value="1"/>
</dbReference>
<keyword evidence="4" id="KW-0121">Carboxypeptidase</keyword>
<evidence type="ECO:0000256" key="2">
    <source>
        <dbReference type="ARBA" id="ARBA00004236"/>
    </source>
</evidence>
<dbReference type="InterPro" id="IPR012338">
    <property type="entry name" value="Beta-lactam/transpept-like"/>
</dbReference>
<accession>A0ABV9K9A0</accession>
<dbReference type="PANTHER" id="PTHR30627">
    <property type="entry name" value="PEPTIDOGLYCAN D,D-TRANSPEPTIDASE"/>
    <property type="match status" value="1"/>
</dbReference>
<evidence type="ECO:0000256" key="10">
    <source>
        <dbReference type="ARBA" id="ARBA00023316"/>
    </source>
</evidence>
<keyword evidence="10" id="KW-0961">Cell wall biogenesis/degradation</keyword>
<keyword evidence="16" id="KW-1185">Reference proteome</keyword>
<keyword evidence="3" id="KW-1003">Cell membrane</keyword>
<dbReference type="SUPFAM" id="SSF56519">
    <property type="entry name" value="Penicillin binding protein dimerisation domain"/>
    <property type="match status" value="1"/>
</dbReference>
<keyword evidence="4" id="KW-0645">Protease</keyword>
<evidence type="ECO:0000256" key="9">
    <source>
        <dbReference type="ARBA" id="ARBA00023136"/>
    </source>
</evidence>
<evidence type="ECO:0000256" key="7">
    <source>
        <dbReference type="ARBA" id="ARBA00022984"/>
    </source>
</evidence>
<proteinExistence type="predicted"/>
<evidence type="ECO:0000259" key="14">
    <source>
        <dbReference type="Pfam" id="PF03717"/>
    </source>
</evidence>
<dbReference type="RefSeq" id="WP_380080201.1">
    <property type="nucleotide sequence ID" value="NZ_JBHSGO010000215.1"/>
</dbReference>
<feature type="region of interest" description="Disordered" evidence="11">
    <location>
        <begin position="625"/>
        <end position="666"/>
    </location>
</feature>
<evidence type="ECO:0000256" key="6">
    <source>
        <dbReference type="ARBA" id="ARBA00022960"/>
    </source>
</evidence>
<comment type="caution">
    <text evidence="15">The sequence shown here is derived from an EMBL/GenBank/DDBJ whole genome shotgun (WGS) entry which is preliminary data.</text>
</comment>
<keyword evidence="4" id="KW-0378">Hydrolase</keyword>
<dbReference type="SUPFAM" id="SSF56601">
    <property type="entry name" value="beta-lactamase/transpeptidase-like"/>
    <property type="match status" value="1"/>
</dbReference>
<gene>
    <name evidence="15" type="ORF">ACFO3G_09330</name>
</gene>
<sequence>MNSNKLYPRRILIIVLTILIVSLYIIRLFYLQILNPNYKAEADNNAFYQKALYPARGIISDREGNIMVYNKATYDLMITMREVTQLDTLDLCKTLNIEPKLFVERLNKIKDRKLNPGYSPFVPQILVSQLEAPEAGRFQEKLYKFPGFAIRSRTLREYEYHCAANILGYLSEADPRDLENDSSLVAGDYIGKTGIEKSYEKYLRGEKGVEVLLRDARGRIKGKYQNGAHDKPYVLGHDLTLGIDANLQTFGEELMRGKRGAIVAIEPSSGEILCMVSSPSYDPALLTGKEKGVNLRQLANIPGKPLYDRSIMGYYPPGSTFKPSQGAIFLQEGVLSPSTALSCYHGFPPLHSRPKCHSHPSPVSLVPALATSCNAYFCWGLRFMLDNRQYYPNVQVAFEHWKQHMVQLGFGYKLGIDLPNERRGYIPNAKVYDKLYKGRWNSSSIISIAIGQGEISATPMQMANLATIIANRGFFYTPHVVKKIEGFPLDTAYTTLRDSHIKASIWEYIAEGMAKAVTNGTCRNANFAPGEIEVCGKTGTAQNPHGKDNSAFIGFAPKDHPKIAVCVYVENGGFGATIGVPIGRCIIEYYLRHGKLSPATEAIAERMKHLYIGYKDEIYKINKKSDSQLPVREQDNHNNKETIKREETEESESTKQINPTENGQKE</sequence>
<evidence type="ECO:0000256" key="12">
    <source>
        <dbReference type="SAM" id="Phobius"/>
    </source>
</evidence>
<feature type="compositionally biased region" description="Polar residues" evidence="11">
    <location>
        <begin position="656"/>
        <end position="666"/>
    </location>
</feature>
<evidence type="ECO:0000259" key="13">
    <source>
        <dbReference type="Pfam" id="PF00905"/>
    </source>
</evidence>
<dbReference type="InterPro" id="IPR050515">
    <property type="entry name" value="Beta-lactam/transpept"/>
</dbReference>
<keyword evidence="5 12" id="KW-0812">Transmembrane</keyword>
<feature type="transmembrane region" description="Helical" evidence="12">
    <location>
        <begin position="12"/>
        <end position="30"/>
    </location>
</feature>
<keyword evidence="7" id="KW-0573">Peptidoglycan synthesis</keyword>
<feature type="domain" description="Penicillin-binding protein transpeptidase" evidence="13">
    <location>
        <begin position="260"/>
        <end position="586"/>
    </location>
</feature>
<dbReference type="InterPro" id="IPR001460">
    <property type="entry name" value="PCN-bd_Tpept"/>
</dbReference>
<evidence type="ECO:0000256" key="8">
    <source>
        <dbReference type="ARBA" id="ARBA00022989"/>
    </source>
</evidence>
<dbReference type="Gene3D" id="3.40.710.10">
    <property type="entry name" value="DD-peptidase/beta-lactamase superfamily"/>
    <property type="match status" value="1"/>
</dbReference>
<evidence type="ECO:0000313" key="16">
    <source>
        <dbReference type="Proteomes" id="UP001596020"/>
    </source>
</evidence>
<evidence type="ECO:0000256" key="3">
    <source>
        <dbReference type="ARBA" id="ARBA00022475"/>
    </source>
</evidence>
<evidence type="ECO:0000256" key="4">
    <source>
        <dbReference type="ARBA" id="ARBA00022645"/>
    </source>
</evidence>
<keyword evidence="9 12" id="KW-0472">Membrane</keyword>
<dbReference type="Gene3D" id="3.90.1310.10">
    <property type="entry name" value="Penicillin-binding protein 2a (Domain 2)"/>
    <property type="match status" value="1"/>
</dbReference>
<reference evidence="16" key="1">
    <citation type="journal article" date="2019" name="Int. J. Syst. Evol. Microbiol.">
        <title>The Global Catalogue of Microorganisms (GCM) 10K type strain sequencing project: providing services to taxonomists for standard genome sequencing and annotation.</title>
        <authorList>
            <consortium name="The Broad Institute Genomics Platform"/>
            <consortium name="The Broad Institute Genome Sequencing Center for Infectious Disease"/>
            <person name="Wu L."/>
            <person name="Ma J."/>
        </authorList>
    </citation>
    <scope>NUCLEOTIDE SEQUENCE [LARGE SCALE GENOMIC DNA]</scope>
    <source>
        <strain evidence="16">CGMCC 4.7357</strain>
    </source>
</reference>
<comment type="subcellular location">
    <subcellularLocation>
        <location evidence="2">Cell membrane</location>
    </subcellularLocation>
    <subcellularLocation>
        <location evidence="1">Membrane</location>
        <topology evidence="1">Single-pass membrane protein</topology>
    </subcellularLocation>
</comment>
<keyword evidence="8 12" id="KW-1133">Transmembrane helix</keyword>
<evidence type="ECO:0000256" key="1">
    <source>
        <dbReference type="ARBA" id="ARBA00004167"/>
    </source>
</evidence>
<organism evidence="15 16">
    <name type="scientific">Falsiporphyromonas endometrii</name>
    <dbReference type="NCBI Taxonomy" id="1387297"/>
    <lineage>
        <taxon>Bacteria</taxon>
        <taxon>Pseudomonadati</taxon>
        <taxon>Bacteroidota</taxon>
        <taxon>Bacteroidia</taxon>
        <taxon>Bacteroidales</taxon>
        <taxon>Porphyromonadaceae</taxon>
        <taxon>Falsiporphyromonas</taxon>
    </lineage>
</organism>
<protein>
    <submittedName>
        <fullName evidence="15">Penicillin-binding transpeptidase domain-containing protein</fullName>
    </submittedName>
</protein>
<feature type="compositionally biased region" description="Basic and acidic residues" evidence="11">
    <location>
        <begin position="625"/>
        <end position="647"/>
    </location>
</feature>
<keyword evidence="6" id="KW-0133">Cell shape</keyword>
<evidence type="ECO:0000256" key="11">
    <source>
        <dbReference type="SAM" id="MobiDB-lite"/>
    </source>
</evidence>
<evidence type="ECO:0000256" key="5">
    <source>
        <dbReference type="ARBA" id="ARBA00022692"/>
    </source>
</evidence>
<evidence type="ECO:0000313" key="15">
    <source>
        <dbReference type="EMBL" id="MFC4666792.1"/>
    </source>
</evidence>
<dbReference type="Proteomes" id="UP001596020">
    <property type="component" value="Unassembled WGS sequence"/>
</dbReference>
<dbReference type="InterPro" id="IPR005311">
    <property type="entry name" value="PBP_dimer"/>
</dbReference>